<feature type="region of interest" description="Disordered" evidence="1">
    <location>
        <begin position="43"/>
        <end position="63"/>
    </location>
</feature>
<protein>
    <submittedName>
        <fullName evidence="2">Uncharacterized protein</fullName>
    </submittedName>
</protein>
<evidence type="ECO:0000313" key="3">
    <source>
        <dbReference type="Proteomes" id="UP000824120"/>
    </source>
</evidence>
<reference evidence="2 3" key="1">
    <citation type="submission" date="2020-09" db="EMBL/GenBank/DDBJ databases">
        <title>De no assembly of potato wild relative species, Solanum commersonii.</title>
        <authorList>
            <person name="Cho K."/>
        </authorList>
    </citation>
    <scope>NUCLEOTIDE SEQUENCE [LARGE SCALE GENOMIC DNA]</scope>
    <source>
        <strain evidence="2">LZ3.2</strain>
        <tissue evidence="2">Leaf</tissue>
    </source>
</reference>
<evidence type="ECO:0000313" key="2">
    <source>
        <dbReference type="EMBL" id="KAG5593563.1"/>
    </source>
</evidence>
<accession>A0A9J5XYY6</accession>
<sequence length="411" mass="46359">MEPIDPHCQNDSFSRSKKPWDKYTPHFANFDLTYELVNPHGQNDAFSRSNESQSSYGASWPSQPQGTIFKTSVKNLAMDPFVPHGQNGPFSKPNEPQSRISTSFLSKFYMDVLKTLAMDPVGPYGQNSPFSRSNETQTSPWIFGDPEFRPHFHRNLTWTSVKTLALESVGLHGQNGPFSKSNDPQSRIPTSFLPKVSWTSVKTLAKEPIGSHGQNGLFSRNFTWMSVKTLAMEPVRPHGLNNPFSRSNDPRSRPYLWSQLALMDKTSRIKSQTSSRAGKPPFCQFSCAIVHGYFGDSKFRSHFCQNYSCTSVKTLAMEPVGSHGHTDPFSRSKNPRSSRKFSWTSIKTLAMEPVVPHHQHDPFSRSKNPWSSYGASLPSRPKLPIFKIKQASEQIFDLIFAKNFHGGPLRP</sequence>
<organism evidence="2 3">
    <name type="scientific">Solanum commersonii</name>
    <name type="common">Commerson's wild potato</name>
    <name type="synonym">Commerson's nightshade</name>
    <dbReference type="NCBI Taxonomy" id="4109"/>
    <lineage>
        <taxon>Eukaryota</taxon>
        <taxon>Viridiplantae</taxon>
        <taxon>Streptophyta</taxon>
        <taxon>Embryophyta</taxon>
        <taxon>Tracheophyta</taxon>
        <taxon>Spermatophyta</taxon>
        <taxon>Magnoliopsida</taxon>
        <taxon>eudicotyledons</taxon>
        <taxon>Gunneridae</taxon>
        <taxon>Pentapetalae</taxon>
        <taxon>asterids</taxon>
        <taxon>lamiids</taxon>
        <taxon>Solanales</taxon>
        <taxon>Solanaceae</taxon>
        <taxon>Solanoideae</taxon>
        <taxon>Solaneae</taxon>
        <taxon>Solanum</taxon>
    </lineage>
</organism>
<dbReference type="Proteomes" id="UP000824120">
    <property type="component" value="Chromosome 8"/>
</dbReference>
<evidence type="ECO:0000256" key="1">
    <source>
        <dbReference type="SAM" id="MobiDB-lite"/>
    </source>
</evidence>
<dbReference type="EMBL" id="JACXVP010000008">
    <property type="protein sequence ID" value="KAG5593563.1"/>
    <property type="molecule type" value="Genomic_DNA"/>
</dbReference>
<gene>
    <name evidence="2" type="ORF">H5410_044077</name>
</gene>
<keyword evidence="3" id="KW-1185">Reference proteome</keyword>
<proteinExistence type="predicted"/>
<comment type="caution">
    <text evidence="2">The sequence shown here is derived from an EMBL/GenBank/DDBJ whole genome shotgun (WGS) entry which is preliminary data.</text>
</comment>
<dbReference type="AlphaFoldDB" id="A0A9J5XYY6"/>
<name>A0A9J5XYY6_SOLCO</name>